<keyword evidence="3" id="KW-1185">Reference proteome</keyword>
<feature type="region of interest" description="Disordered" evidence="1">
    <location>
        <begin position="1"/>
        <end position="22"/>
    </location>
</feature>
<dbReference type="EMBL" id="OU466861">
    <property type="protein sequence ID" value="CAH2065482.1"/>
    <property type="molecule type" value="Genomic_DNA"/>
</dbReference>
<feature type="non-terminal residue" evidence="2">
    <location>
        <position position="107"/>
    </location>
</feature>
<evidence type="ECO:0000313" key="3">
    <source>
        <dbReference type="Proteomes" id="UP000836841"/>
    </source>
</evidence>
<evidence type="ECO:0000256" key="1">
    <source>
        <dbReference type="SAM" id="MobiDB-lite"/>
    </source>
</evidence>
<reference evidence="2 3" key="1">
    <citation type="submission" date="2022-03" db="EMBL/GenBank/DDBJ databases">
        <authorList>
            <person name="Nunn A."/>
            <person name="Chopra R."/>
            <person name="Nunn A."/>
            <person name="Contreras Garrido A."/>
        </authorList>
    </citation>
    <scope>NUCLEOTIDE SEQUENCE [LARGE SCALE GENOMIC DNA]</scope>
</reference>
<proteinExistence type="predicted"/>
<evidence type="ECO:0000313" key="2">
    <source>
        <dbReference type="EMBL" id="CAH2065482.1"/>
    </source>
</evidence>
<accession>A0AAU9SI57</accession>
<organism evidence="2 3">
    <name type="scientific">Thlaspi arvense</name>
    <name type="common">Field penny-cress</name>
    <dbReference type="NCBI Taxonomy" id="13288"/>
    <lineage>
        <taxon>Eukaryota</taxon>
        <taxon>Viridiplantae</taxon>
        <taxon>Streptophyta</taxon>
        <taxon>Embryophyta</taxon>
        <taxon>Tracheophyta</taxon>
        <taxon>Spermatophyta</taxon>
        <taxon>Magnoliopsida</taxon>
        <taxon>eudicotyledons</taxon>
        <taxon>Gunneridae</taxon>
        <taxon>Pentapetalae</taxon>
        <taxon>rosids</taxon>
        <taxon>malvids</taxon>
        <taxon>Brassicales</taxon>
        <taxon>Brassicaceae</taxon>
        <taxon>Thlaspideae</taxon>
        <taxon>Thlaspi</taxon>
    </lineage>
</organism>
<protein>
    <submittedName>
        <fullName evidence="2">Uncharacterized protein</fullName>
    </submittedName>
</protein>
<gene>
    <name evidence="2" type="ORF">TAV2_LOCUS16841</name>
</gene>
<dbReference type="AlphaFoldDB" id="A0AAU9SI57"/>
<dbReference type="Proteomes" id="UP000836841">
    <property type="component" value="Chromosome 5"/>
</dbReference>
<feature type="compositionally biased region" description="Polar residues" evidence="1">
    <location>
        <begin position="1"/>
        <end position="10"/>
    </location>
</feature>
<name>A0AAU9SI57_THLAR</name>
<sequence length="107" mass="11877">TILSAVTSACPTPSTKPPPPTRLNQSLSLLSFCESPLYVPLHRPSFSMADLDAPQIKSRIVKRLRIPDEKIILMLADDMAVMNILLNHKLTGTEKMLRFSCNLPMST</sequence>